<evidence type="ECO:0000256" key="2">
    <source>
        <dbReference type="ARBA" id="ARBA00006555"/>
    </source>
</evidence>
<accession>A0A3D8VHA6</accession>
<organism evidence="13 14">
    <name type="scientific">Lysobacter soli</name>
    <dbReference type="NCBI Taxonomy" id="453783"/>
    <lineage>
        <taxon>Bacteria</taxon>
        <taxon>Pseudomonadati</taxon>
        <taxon>Pseudomonadota</taxon>
        <taxon>Gammaproteobacteria</taxon>
        <taxon>Lysobacterales</taxon>
        <taxon>Lysobacteraceae</taxon>
        <taxon>Lysobacter</taxon>
    </lineage>
</organism>
<keyword evidence="5" id="KW-0997">Cell inner membrane</keyword>
<feature type="region of interest" description="Disordered" evidence="10">
    <location>
        <begin position="58"/>
        <end position="153"/>
    </location>
</feature>
<feature type="compositionally biased region" description="Low complexity" evidence="10">
    <location>
        <begin position="81"/>
        <end position="92"/>
    </location>
</feature>
<feature type="domain" description="TonB C-terminal" evidence="12">
    <location>
        <begin position="126"/>
        <end position="217"/>
    </location>
</feature>
<evidence type="ECO:0000256" key="7">
    <source>
        <dbReference type="ARBA" id="ARBA00022927"/>
    </source>
</evidence>
<keyword evidence="7" id="KW-0653">Protein transport</keyword>
<dbReference type="InterPro" id="IPR006260">
    <property type="entry name" value="TonB/TolA_C"/>
</dbReference>
<evidence type="ECO:0000256" key="4">
    <source>
        <dbReference type="ARBA" id="ARBA00022475"/>
    </source>
</evidence>
<proteinExistence type="inferred from homology"/>
<name>A0A3D8VHA6_9GAMM</name>
<evidence type="ECO:0000313" key="14">
    <source>
        <dbReference type="Proteomes" id="UP000256829"/>
    </source>
</evidence>
<dbReference type="InterPro" id="IPR051045">
    <property type="entry name" value="TonB-dependent_transducer"/>
</dbReference>
<dbReference type="PANTHER" id="PTHR33446">
    <property type="entry name" value="PROTEIN TONB-RELATED"/>
    <property type="match status" value="1"/>
</dbReference>
<dbReference type="RefSeq" id="WP_115841613.1">
    <property type="nucleotide sequence ID" value="NZ_CP183976.1"/>
</dbReference>
<comment type="caution">
    <text evidence="13">The sequence shown here is derived from an EMBL/GenBank/DDBJ whole genome shotgun (WGS) entry which is preliminary data.</text>
</comment>
<dbReference type="SUPFAM" id="SSF74653">
    <property type="entry name" value="TolA/TonB C-terminal domain"/>
    <property type="match status" value="1"/>
</dbReference>
<comment type="similarity">
    <text evidence="2">Belongs to the TonB family.</text>
</comment>
<gene>
    <name evidence="13" type="ORF">DX912_06170</name>
</gene>
<keyword evidence="6 11" id="KW-0812">Transmembrane</keyword>
<feature type="transmembrane region" description="Helical" evidence="11">
    <location>
        <begin position="25"/>
        <end position="45"/>
    </location>
</feature>
<dbReference type="GO" id="GO:0098797">
    <property type="term" value="C:plasma membrane protein complex"/>
    <property type="evidence" value="ECO:0007669"/>
    <property type="project" value="TreeGrafter"/>
</dbReference>
<dbReference type="AlphaFoldDB" id="A0A3D8VHA6"/>
<reference evidence="13 14" key="1">
    <citation type="submission" date="2018-08" db="EMBL/GenBank/DDBJ databases">
        <title>Lysobacter soli KCTC 22011, whole genome shotgun sequence.</title>
        <authorList>
            <person name="Zhang X."/>
            <person name="Feng G."/>
            <person name="Zhu H."/>
        </authorList>
    </citation>
    <scope>NUCLEOTIDE SEQUENCE [LARGE SCALE GENOMIC DNA]</scope>
    <source>
        <strain evidence="13 14">KCTC 22011</strain>
    </source>
</reference>
<feature type="compositionally biased region" description="Polar residues" evidence="10">
    <location>
        <begin position="142"/>
        <end position="153"/>
    </location>
</feature>
<dbReference type="GO" id="GO:0015031">
    <property type="term" value="P:protein transport"/>
    <property type="evidence" value="ECO:0007669"/>
    <property type="project" value="UniProtKB-KW"/>
</dbReference>
<dbReference type="Pfam" id="PF03544">
    <property type="entry name" value="TonB_C"/>
    <property type="match status" value="1"/>
</dbReference>
<evidence type="ECO:0000256" key="9">
    <source>
        <dbReference type="ARBA" id="ARBA00023136"/>
    </source>
</evidence>
<dbReference type="GO" id="GO:0055085">
    <property type="term" value="P:transmembrane transport"/>
    <property type="evidence" value="ECO:0007669"/>
    <property type="project" value="InterPro"/>
</dbReference>
<feature type="compositionally biased region" description="Low complexity" evidence="10">
    <location>
        <begin position="120"/>
        <end position="129"/>
    </location>
</feature>
<evidence type="ECO:0000313" key="13">
    <source>
        <dbReference type="EMBL" id="RDY68188.1"/>
    </source>
</evidence>
<evidence type="ECO:0000256" key="5">
    <source>
        <dbReference type="ARBA" id="ARBA00022519"/>
    </source>
</evidence>
<feature type="compositionally biased region" description="Pro residues" evidence="10">
    <location>
        <begin position="107"/>
        <end position="119"/>
    </location>
</feature>
<keyword evidence="8 11" id="KW-1133">Transmembrane helix</keyword>
<evidence type="ECO:0000256" key="1">
    <source>
        <dbReference type="ARBA" id="ARBA00004383"/>
    </source>
</evidence>
<dbReference type="PANTHER" id="PTHR33446:SF2">
    <property type="entry name" value="PROTEIN TONB"/>
    <property type="match status" value="1"/>
</dbReference>
<keyword evidence="9 11" id="KW-0472">Membrane</keyword>
<evidence type="ECO:0000256" key="10">
    <source>
        <dbReference type="SAM" id="MobiDB-lite"/>
    </source>
</evidence>
<keyword evidence="14" id="KW-1185">Reference proteome</keyword>
<sequence>MSTPAPTPHRPAFDLGRWLPAGRSFLWVLLAFVIGLVLFALVLSIGRKDDDALFRVGTPPTADAPRYSPLPAPLPASRDNASGMGAPPAQAPGEEEERPRLVETRPAAPPPSLPQPAAPAVPSGPVSRPEPLAGQTPAPRYPTQSLRRGESGTVTVRAQIGPDGVPSEVAVATGSGSRYLDRAAVDAVKRWRFRPAMQGGQPTTGTVMVPIEFQAQR</sequence>
<evidence type="ECO:0000256" key="6">
    <source>
        <dbReference type="ARBA" id="ARBA00022692"/>
    </source>
</evidence>
<dbReference type="InterPro" id="IPR037682">
    <property type="entry name" value="TonB_C"/>
</dbReference>
<dbReference type="GO" id="GO:0031992">
    <property type="term" value="F:energy transducer activity"/>
    <property type="evidence" value="ECO:0007669"/>
    <property type="project" value="TreeGrafter"/>
</dbReference>
<dbReference type="Gene3D" id="3.30.1150.10">
    <property type="match status" value="1"/>
</dbReference>
<dbReference type="PROSITE" id="PS52015">
    <property type="entry name" value="TONB_CTD"/>
    <property type="match status" value="1"/>
</dbReference>
<evidence type="ECO:0000256" key="11">
    <source>
        <dbReference type="SAM" id="Phobius"/>
    </source>
</evidence>
<evidence type="ECO:0000259" key="12">
    <source>
        <dbReference type="PROSITE" id="PS52015"/>
    </source>
</evidence>
<evidence type="ECO:0000256" key="8">
    <source>
        <dbReference type="ARBA" id="ARBA00022989"/>
    </source>
</evidence>
<protein>
    <submittedName>
        <fullName evidence="13">TonB family protein</fullName>
    </submittedName>
</protein>
<keyword evidence="4" id="KW-1003">Cell membrane</keyword>
<evidence type="ECO:0000256" key="3">
    <source>
        <dbReference type="ARBA" id="ARBA00022448"/>
    </source>
</evidence>
<comment type="subcellular location">
    <subcellularLocation>
        <location evidence="1">Cell inner membrane</location>
        <topology evidence="1">Single-pass membrane protein</topology>
        <orientation evidence="1">Periplasmic side</orientation>
    </subcellularLocation>
</comment>
<dbReference type="Proteomes" id="UP000256829">
    <property type="component" value="Unassembled WGS sequence"/>
</dbReference>
<dbReference type="NCBIfam" id="TIGR01352">
    <property type="entry name" value="tonB_Cterm"/>
    <property type="match status" value="1"/>
</dbReference>
<dbReference type="EMBL" id="QTJR01000003">
    <property type="protein sequence ID" value="RDY68188.1"/>
    <property type="molecule type" value="Genomic_DNA"/>
</dbReference>
<keyword evidence="3" id="KW-0813">Transport</keyword>